<sequence>MSTLIEKNTRLKLLGPPLKRIQHLVPVPVLLLALAGWFIPGFWETGLFSVFAITVFCLANALREIIRLRILKQRLTKDIYKKTVLKIARVSMIGSFIPILTLYVGTVFPQYAGISFTVFLMSIIVAYLIVSRLNKQAKQLDPAFVTMGEIESYRK</sequence>
<accession>A0A653I901</accession>
<dbReference type="Proteomes" id="UP000439752">
    <property type="component" value="Unassembled WGS sequence"/>
</dbReference>
<evidence type="ECO:0000256" key="1">
    <source>
        <dbReference type="SAM" id="Phobius"/>
    </source>
</evidence>
<feature type="transmembrane region" description="Helical" evidence="1">
    <location>
        <begin position="45"/>
        <end position="66"/>
    </location>
</feature>
<reference evidence="2 3" key="1">
    <citation type="submission" date="2019-10" db="EMBL/GenBank/DDBJ databases">
        <authorList>
            <person name="Karimi E."/>
        </authorList>
    </citation>
    <scope>NUCLEOTIDE SEQUENCE [LARGE SCALE GENOMIC DNA]</scope>
    <source>
        <strain evidence="2">Exiguobacterium sp. 9Y</strain>
    </source>
</reference>
<evidence type="ECO:0000313" key="2">
    <source>
        <dbReference type="EMBL" id="VWX35378.1"/>
    </source>
</evidence>
<evidence type="ECO:0000313" key="3">
    <source>
        <dbReference type="Proteomes" id="UP000439752"/>
    </source>
</evidence>
<dbReference type="RefSeq" id="WP_159173259.1">
    <property type="nucleotide sequence ID" value="NZ_LR732312.1"/>
</dbReference>
<keyword evidence="3" id="KW-1185">Reference proteome</keyword>
<proteinExistence type="predicted"/>
<organism evidence="2 3">
    <name type="scientific">Exiguobacterium oxidotolerans</name>
    <dbReference type="NCBI Taxonomy" id="223958"/>
    <lineage>
        <taxon>Bacteria</taxon>
        <taxon>Bacillati</taxon>
        <taxon>Bacillota</taxon>
        <taxon>Bacilli</taxon>
        <taxon>Bacillales</taxon>
        <taxon>Bacillales Family XII. Incertae Sedis</taxon>
        <taxon>Exiguobacterium</taxon>
    </lineage>
</organism>
<feature type="transmembrane region" description="Helical" evidence="1">
    <location>
        <begin position="111"/>
        <end position="130"/>
    </location>
</feature>
<feature type="transmembrane region" description="Helical" evidence="1">
    <location>
        <begin position="87"/>
        <end position="105"/>
    </location>
</feature>
<keyword evidence="1" id="KW-0812">Transmembrane</keyword>
<feature type="transmembrane region" description="Helical" evidence="1">
    <location>
        <begin position="21"/>
        <end position="39"/>
    </location>
</feature>
<keyword evidence="1" id="KW-1133">Transmembrane helix</keyword>
<name>A0A653I901_9BACL</name>
<protein>
    <submittedName>
        <fullName evidence="2">Uncharacterized protein</fullName>
    </submittedName>
</protein>
<gene>
    <name evidence="2" type="ORF">EXIGUO9Y_240019</name>
</gene>
<dbReference type="AlphaFoldDB" id="A0A653I901"/>
<dbReference type="EMBL" id="CABWKQ010000017">
    <property type="protein sequence ID" value="VWX35378.1"/>
    <property type="molecule type" value="Genomic_DNA"/>
</dbReference>
<keyword evidence="1" id="KW-0472">Membrane</keyword>